<protein>
    <submittedName>
        <fullName evidence="1">Uncharacterized protein</fullName>
    </submittedName>
</protein>
<name>A0ACC0LX51_RHOML</name>
<organism evidence="1 2">
    <name type="scientific">Rhododendron molle</name>
    <name type="common">Chinese azalea</name>
    <name type="synonym">Azalea mollis</name>
    <dbReference type="NCBI Taxonomy" id="49168"/>
    <lineage>
        <taxon>Eukaryota</taxon>
        <taxon>Viridiplantae</taxon>
        <taxon>Streptophyta</taxon>
        <taxon>Embryophyta</taxon>
        <taxon>Tracheophyta</taxon>
        <taxon>Spermatophyta</taxon>
        <taxon>Magnoliopsida</taxon>
        <taxon>eudicotyledons</taxon>
        <taxon>Gunneridae</taxon>
        <taxon>Pentapetalae</taxon>
        <taxon>asterids</taxon>
        <taxon>Ericales</taxon>
        <taxon>Ericaceae</taxon>
        <taxon>Ericoideae</taxon>
        <taxon>Rhodoreae</taxon>
        <taxon>Rhododendron</taxon>
    </lineage>
</organism>
<keyword evidence="2" id="KW-1185">Reference proteome</keyword>
<dbReference type="Proteomes" id="UP001062846">
    <property type="component" value="Chromosome 11"/>
</dbReference>
<gene>
    <name evidence="1" type="ORF">RHMOL_Rhmol11G0279200</name>
</gene>
<evidence type="ECO:0000313" key="1">
    <source>
        <dbReference type="EMBL" id="KAI8533204.1"/>
    </source>
</evidence>
<comment type="caution">
    <text evidence="1">The sequence shown here is derived from an EMBL/GenBank/DDBJ whole genome shotgun (WGS) entry which is preliminary data.</text>
</comment>
<sequence length="104" mass="11889">MRNIFASFVVQAEVTAIRYACVLDKAMYLSITEFKEKTSKQFLCVFPKTTRLGWVGLNQECEPLVIHRGITTSNIILDASFYPRLGEFGLARLMDHDKRALCQL</sequence>
<proteinExistence type="predicted"/>
<evidence type="ECO:0000313" key="2">
    <source>
        <dbReference type="Proteomes" id="UP001062846"/>
    </source>
</evidence>
<dbReference type="EMBL" id="CM046398">
    <property type="protein sequence ID" value="KAI8533204.1"/>
    <property type="molecule type" value="Genomic_DNA"/>
</dbReference>
<reference evidence="1" key="1">
    <citation type="submission" date="2022-02" db="EMBL/GenBank/DDBJ databases">
        <title>Plant Genome Project.</title>
        <authorList>
            <person name="Zhang R.-G."/>
        </authorList>
    </citation>
    <scope>NUCLEOTIDE SEQUENCE</scope>
    <source>
        <strain evidence="1">AT1</strain>
    </source>
</reference>
<accession>A0ACC0LX51</accession>